<sequence length="67" mass="7724">MRRSRVGLRGPCARGVRAVVRAVVRMRKSHVAQTESERERERKGAESQSSESRSFTRLAAKISRRWI</sequence>
<proteinExistence type="predicted"/>
<evidence type="ECO:0000256" key="1">
    <source>
        <dbReference type="SAM" id="MobiDB-lite"/>
    </source>
</evidence>
<keyword evidence="3" id="KW-1185">Reference proteome</keyword>
<evidence type="ECO:0000313" key="3">
    <source>
        <dbReference type="Proteomes" id="UP000327468"/>
    </source>
</evidence>
<accession>A0A5N5LTA4</accession>
<feature type="compositionally biased region" description="Basic and acidic residues" evidence="1">
    <location>
        <begin position="35"/>
        <end position="45"/>
    </location>
</feature>
<reference evidence="2 3" key="1">
    <citation type="submission" date="2019-06" db="EMBL/GenBank/DDBJ databases">
        <title>A chromosome-scale genome assembly of the striped catfish, Pangasianodon hypophthalmus.</title>
        <authorList>
            <person name="Wen M."/>
            <person name="Zahm M."/>
            <person name="Roques C."/>
            <person name="Cabau C."/>
            <person name="Klopp C."/>
            <person name="Donnadieu C."/>
            <person name="Jouanno E."/>
            <person name="Avarre J.-C."/>
            <person name="Campet M."/>
            <person name="Ha T.T.T."/>
            <person name="Dugue R."/>
            <person name="Lampietro C."/>
            <person name="Louis A."/>
            <person name="Herpin A."/>
            <person name="Echchiki A."/>
            <person name="Berthelot C."/>
            <person name="Parey E."/>
            <person name="Roest-Crollius H."/>
            <person name="Braasch I."/>
            <person name="Postlethwait J."/>
            <person name="Bobe J."/>
            <person name="Montfort J."/>
            <person name="Bouchez O."/>
            <person name="Begum T."/>
            <person name="Schartl M."/>
            <person name="Guiguen Y."/>
        </authorList>
    </citation>
    <scope>NUCLEOTIDE SEQUENCE [LARGE SCALE GENOMIC DNA]</scope>
    <source>
        <strain evidence="2 3">Indonesia</strain>
        <tissue evidence="2">Blood</tissue>
    </source>
</reference>
<dbReference type="Proteomes" id="UP000327468">
    <property type="component" value="Chromosome 16"/>
</dbReference>
<feature type="compositionally biased region" description="Polar residues" evidence="1">
    <location>
        <begin position="46"/>
        <end position="55"/>
    </location>
</feature>
<organism evidence="2 3">
    <name type="scientific">Pangasianodon hypophthalmus</name>
    <name type="common">Striped catfish</name>
    <name type="synonym">Helicophagus hypophthalmus</name>
    <dbReference type="NCBI Taxonomy" id="310915"/>
    <lineage>
        <taxon>Eukaryota</taxon>
        <taxon>Metazoa</taxon>
        <taxon>Chordata</taxon>
        <taxon>Craniata</taxon>
        <taxon>Vertebrata</taxon>
        <taxon>Euteleostomi</taxon>
        <taxon>Actinopterygii</taxon>
        <taxon>Neopterygii</taxon>
        <taxon>Teleostei</taxon>
        <taxon>Ostariophysi</taxon>
        <taxon>Siluriformes</taxon>
        <taxon>Pangasiidae</taxon>
        <taxon>Pangasianodon</taxon>
    </lineage>
</organism>
<gene>
    <name evidence="2" type="ORF">PHYPO_G00066930</name>
</gene>
<feature type="region of interest" description="Disordered" evidence="1">
    <location>
        <begin position="28"/>
        <end position="56"/>
    </location>
</feature>
<evidence type="ECO:0000313" key="2">
    <source>
        <dbReference type="EMBL" id="KAB5545985.1"/>
    </source>
</evidence>
<dbReference type="AlphaFoldDB" id="A0A5N5LTA4"/>
<dbReference type="EMBL" id="VFJC01000017">
    <property type="protein sequence ID" value="KAB5545985.1"/>
    <property type="molecule type" value="Genomic_DNA"/>
</dbReference>
<comment type="caution">
    <text evidence="2">The sequence shown here is derived from an EMBL/GenBank/DDBJ whole genome shotgun (WGS) entry which is preliminary data.</text>
</comment>
<name>A0A5N5LTA4_PANHP</name>
<protein>
    <submittedName>
        <fullName evidence="2">Uncharacterized protein</fullName>
    </submittedName>
</protein>